<dbReference type="InterPro" id="IPR000757">
    <property type="entry name" value="Beta-glucanase-like"/>
</dbReference>
<evidence type="ECO:0000313" key="4">
    <source>
        <dbReference type="WBParaSite" id="PSU_v2.g4175.t1"/>
    </source>
</evidence>
<sequence>MEVGCDSAIKEGMVNRCLSAAIHWDENGHISNYHKTDWDLNEYFRTYKLKWTESTITASIDDVEYFKADIPSDAFRKPHFILLNLAVGGNYTGIHDPAEIDAPFPAKMEIEYIKVYQD</sequence>
<accession>A0A914YU51</accession>
<name>A0A914YU51_9BILA</name>
<keyword evidence="3" id="KW-1185">Reference proteome</keyword>
<dbReference type="WBParaSite" id="PSU_v2.g4175.t1">
    <property type="protein sequence ID" value="PSU_v2.g4175.t1"/>
    <property type="gene ID" value="PSU_v2.g4175"/>
</dbReference>
<dbReference type="GO" id="GO:0005975">
    <property type="term" value="P:carbohydrate metabolic process"/>
    <property type="evidence" value="ECO:0007669"/>
    <property type="project" value="InterPro"/>
</dbReference>
<feature type="domain" description="GH16" evidence="2">
    <location>
        <begin position="1"/>
        <end position="118"/>
    </location>
</feature>
<dbReference type="PROSITE" id="PS51762">
    <property type="entry name" value="GH16_2"/>
    <property type="match status" value="1"/>
</dbReference>
<dbReference type="SUPFAM" id="SSF49899">
    <property type="entry name" value="Concanavalin A-like lectins/glucanases"/>
    <property type="match status" value="1"/>
</dbReference>
<reference evidence="4" key="1">
    <citation type="submission" date="2022-11" db="UniProtKB">
        <authorList>
            <consortium name="WormBaseParasite"/>
        </authorList>
    </citation>
    <scope>IDENTIFICATION</scope>
</reference>
<protein>
    <submittedName>
        <fullName evidence="4">GH16 domain-containing protein</fullName>
    </submittedName>
</protein>
<dbReference type="PANTHER" id="PTHR10963">
    <property type="entry name" value="GLYCOSYL HYDROLASE-RELATED"/>
    <property type="match status" value="1"/>
</dbReference>
<dbReference type="GO" id="GO:0004553">
    <property type="term" value="F:hydrolase activity, hydrolyzing O-glycosyl compounds"/>
    <property type="evidence" value="ECO:0007669"/>
    <property type="project" value="InterPro"/>
</dbReference>
<evidence type="ECO:0000259" key="2">
    <source>
        <dbReference type="PROSITE" id="PS51762"/>
    </source>
</evidence>
<evidence type="ECO:0000256" key="1">
    <source>
        <dbReference type="ARBA" id="ARBA00006865"/>
    </source>
</evidence>
<comment type="similarity">
    <text evidence="1">Belongs to the glycosyl hydrolase 16 family.</text>
</comment>
<proteinExistence type="inferred from homology"/>
<dbReference type="InterPro" id="IPR013320">
    <property type="entry name" value="ConA-like_dom_sf"/>
</dbReference>
<dbReference type="AlphaFoldDB" id="A0A914YU51"/>
<evidence type="ECO:0000313" key="3">
    <source>
        <dbReference type="Proteomes" id="UP000887577"/>
    </source>
</evidence>
<dbReference type="InterPro" id="IPR050546">
    <property type="entry name" value="Glycosyl_Hydrlase_16"/>
</dbReference>
<organism evidence="3 4">
    <name type="scientific">Panagrolaimus superbus</name>
    <dbReference type="NCBI Taxonomy" id="310955"/>
    <lineage>
        <taxon>Eukaryota</taxon>
        <taxon>Metazoa</taxon>
        <taxon>Ecdysozoa</taxon>
        <taxon>Nematoda</taxon>
        <taxon>Chromadorea</taxon>
        <taxon>Rhabditida</taxon>
        <taxon>Tylenchina</taxon>
        <taxon>Panagrolaimomorpha</taxon>
        <taxon>Panagrolaimoidea</taxon>
        <taxon>Panagrolaimidae</taxon>
        <taxon>Panagrolaimus</taxon>
    </lineage>
</organism>
<dbReference type="PANTHER" id="PTHR10963:SF55">
    <property type="entry name" value="GLYCOSIDE HYDROLASE FAMILY 16 PROTEIN"/>
    <property type="match status" value="1"/>
</dbReference>
<dbReference type="Proteomes" id="UP000887577">
    <property type="component" value="Unplaced"/>
</dbReference>
<dbReference type="Gene3D" id="2.60.120.200">
    <property type="match status" value="1"/>
</dbReference>